<protein>
    <submittedName>
        <fullName evidence="1">Uncharacterized protein</fullName>
    </submittedName>
</protein>
<keyword evidence="2" id="KW-1185">Reference proteome</keyword>
<proteinExistence type="predicted"/>
<sequence>MAETAEPRTKEEMLKRTDEEKLQSVAFYELFMFADKYDWFLMVLGSLGAIVHGSSMPVFLFLFGEVLNGFGQNQSDFNTMMHEVSKCALRFVYLGVTVCISSYAEVACWMYTGERQVGTLRKKYLEAVLKQDVGFFDTDARTGDIVLSVATDTVLVQDAISEKVGNFIHYISTFVAGLVVGFVLAWRLALLSVAVIPGIALAGGLYAYILTSLTSKSRESYANASIIAEQAVAQIRTVYSYVGESKALNSYSDAIQHTLRLGYKAGMAKGLGLGCTYGMIFTSWALVFWYASLFIREGLTDGGKAFTAILSAVVGGMSLAQSLSNLGAFSKGKAAGYKLMKMIRQRPTIIQDPSNGKRLAEFSGKIEFKDVTFSYPSRPDVIVLRDFSISFPAGKTTAVVGGSGSGKSTIISLIERFYDPNQGQILLDNVDIKTLQLRWLRNQIGLVNQEPALFATTIAENILYANPDATMIEVEAAASAANAHKFITLLPNGYNTQVGERGVQLSGGQKQRIAIARAMLKNPKILLLDEATSALDAGSESIVQEALDHLMVGRTSLVVAHRFSTIRNVDSIAVIQQGQVIETGTHDELISKSGAFASLCRFQETTGNHDYPNPSTRHPCSPQLSHSLATKSISHHSSSLSFLYNSGADGRIEMVSNVKTERKNPAPQGYFCRLLKLNAPEWPYSLMGAVGSVLCGFVSPTISIALSTMVGVFYYSNHASMERKTKEYVILFLGTGLYTVVAYIIQHYFFNIMGENLATRVRRMMLAALLKNEVGWYDEEEHNSSLVAACLATDAADVKSTISERISFILQNMTSLLTSFIVAFIVDWRVSLLTLATFPLLVLAYLAQWVGYSQFSFSLNGLQQLSLKGFAGDIAKTHAKTSMIAGEAVSNIRTVAAFNAQDKILSLFCHELRVPQLRSLSRSQMSGILFGLSQLTLYWSNALFFWFGAQLIRKGISTFSEVIQVVVILLMAAVTVADTLSLAPKIIGGSQAMESIFSIMDRSTKIDADDPDAEPVDSVHGEIELCHVDFSYPSRPDVLVFNGFNLKIQAGQSQALVGESGSGKSSVIALIERFYDPSAGTVMIDGKDIKRLNLKSLRLKIGLVSQEPALFAATIFDNIAYGKDGATEAEVIEAARVANVHAFISGLPEGYKTPVGERGVQISGGQKQRIAIARAVLKDPAILLLDEATSALDAESESVLQEALERLMRGRTTVLVAHRLSTIRGVDSIAVIQDGRIVEQGSHSELPIINRTFGELRKYLFGLSYCGLSRVTDYSRLFVSLLHVVFNFSFLACIHSVRYNKLVLELSVVKTRVSFPIVAMAAKFEIAKFDGQSNSFSLWRVKMKALLTQQGLHKALLGKTGSGIKEEDWDDTDAKTLSSIQLSLADDVLREVEEETSAAGIWLKLEGIYMTKSLTNSTLLQPYCMAKTISMEDVKASLYSKELRKKVSGEGDAHAEGLFVRGRTTEREESSNRGRSRSSSKKKGKCNYCKKSGHWKKDCLKLKEKEKEDQKGGKVIAGIAENSDESDNVLLVTEGDSRANTEWIMDFGCSYNMCPHREWFSTYEAVNGDTVLMGYNMACKTVGSGTIQLRMHDGIVRTLSEVRHVLDLKKNLISLGALDSHGCKFLREGGVLKVSRGALVLMKGQKRGNLYTLQDSTVLGAAAMVASSKVLDSDLTRLWHMRLGHMSERGMTVLSKQGLLCGQKIEKLDFCEYCVYGKQCRVKFSTAIHRTKGTVDYFHSDLWGPAEFKTLIENQTGKKIKRLRTDNGMEFCLSEFDRFCSDEGIVRHHTVRKTPQQNGVAERMNRALLEKACSYAHVNEGKLEPRAKKCIFLGYAAGVKGYRLWCSDDSKFLISRDVTFDENYLIKGSKQGRSTLRSQLKEFKSSDTEVDALVEQPRTIAKDRPMREIRPPERYSAYSEMVAYALSVAETVEYEEPSSYTKAVSSAESAQWFVAINEEIESLQKNQTWELVEPLKGKMIVGCKWVFKCKPGIPGVEDAWFKARLVTKGYSQKVGVEYNEVFSPVVKHSSIRTLLAIVACHDLELEQLDVKTAFLHGELKEQIYMHQPEGFVVSGKEYHVCLLHGSFVYLLLYVDDMLIAAKSVSEINRLKQQLGGEFEMKDLGAAKRILGMEICRDRVAGKLFLNQKSYVLKVLERFAMQNSKPVSTPLAAHFRLSAELSLQSEDEEKYMSQVPYSCAVGSLMYAMVCVGLLFGVANSGDHAIGYVDSDFAGNHDKRRSLTGYVFTLSGSAISWKATLQATVALSTIEAEYMAIAEAVKEALWMRGLLCELGLTQCVSLVFCDSQSAIHLTKNLMYHERTKHIDVRYHFVRDIISQKQVEMKKVSTADNPADMLTKPVPIVKFKHCLSLLGICS</sequence>
<accession>A0ACC0LYP0</accession>
<organism evidence="1 2">
    <name type="scientific">Rhododendron molle</name>
    <name type="common">Chinese azalea</name>
    <name type="synonym">Azalea mollis</name>
    <dbReference type="NCBI Taxonomy" id="49168"/>
    <lineage>
        <taxon>Eukaryota</taxon>
        <taxon>Viridiplantae</taxon>
        <taxon>Streptophyta</taxon>
        <taxon>Embryophyta</taxon>
        <taxon>Tracheophyta</taxon>
        <taxon>Spermatophyta</taxon>
        <taxon>Magnoliopsida</taxon>
        <taxon>eudicotyledons</taxon>
        <taxon>Gunneridae</taxon>
        <taxon>Pentapetalae</taxon>
        <taxon>asterids</taxon>
        <taxon>Ericales</taxon>
        <taxon>Ericaceae</taxon>
        <taxon>Ericoideae</taxon>
        <taxon>Rhodoreae</taxon>
        <taxon>Rhododendron</taxon>
    </lineage>
</organism>
<gene>
    <name evidence="1" type="ORF">RHMOL_Rhmol10G0047600</name>
</gene>
<name>A0ACC0LYP0_RHOML</name>
<comment type="caution">
    <text evidence="1">The sequence shown here is derived from an EMBL/GenBank/DDBJ whole genome shotgun (WGS) entry which is preliminary data.</text>
</comment>
<dbReference type="Proteomes" id="UP001062846">
    <property type="component" value="Chromosome 10"/>
</dbReference>
<evidence type="ECO:0000313" key="1">
    <source>
        <dbReference type="EMBL" id="KAI8533913.1"/>
    </source>
</evidence>
<evidence type="ECO:0000313" key="2">
    <source>
        <dbReference type="Proteomes" id="UP001062846"/>
    </source>
</evidence>
<reference evidence="1" key="1">
    <citation type="submission" date="2022-02" db="EMBL/GenBank/DDBJ databases">
        <title>Plant Genome Project.</title>
        <authorList>
            <person name="Zhang R.-G."/>
        </authorList>
    </citation>
    <scope>NUCLEOTIDE SEQUENCE</scope>
    <source>
        <strain evidence="1">AT1</strain>
    </source>
</reference>
<dbReference type="EMBL" id="CM046397">
    <property type="protein sequence ID" value="KAI8533913.1"/>
    <property type="molecule type" value="Genomic_DNA"/>
</dbReference>